<feature type="transmembrane region" description="Helical" evidence="2">
    <location>
        <begin position="135"/>
        <end position="154"/>
    </location>
</feature>
<keyword evidence="2" id="KW-1133">Transmembrane helix</keyword>
<protein>
    <submittedName>
        <fullName evidence="3">Uncharacterized protein</fullName>
    </submittedName>
</protein>
<dbReference type="AlphaFoldDB" id="A0A5E4MVK4"/>
<proteinExistence type="predicted"/>
<dbReference type="Proteomes" id="UP000325440">
    <property type="component" value="Unassembled WGS sequence"/>
</dbReference>
<evidence type="ECO:0000313" key="3">
    <source>
        <dbReference type="EMBL" id="VVC33491.1"/>
    </source>
</evidence>
<keyword evidence="4" id="KW-1185">Reference proteome</keyword>
<accession>A0A5E4MVK4</accession>
<dbReference type="EMBL" id="CABPRJ010000969">
    <property type="protein sequence ID" value="VVC33491.1"/>
    <property type="molecule type" value="Genomic_DNA"/>
</dbReference>
<gene>
    <name evidence="3" type="ORF">CINCED_3A003965</name>
</gene>
<dbReference type="OrthoDB" id="6627639at2759"/>
<evidence type="ECO:0000256" key="1">
    <source>
        <dbReference type="SAM" id="MobiDB-lite"/>
    </source>
</evidence>
<keyword evidence="2" id="KW-0812">Transmembrane</keyword>
<dbReference type="InterPro" id="IPR012464">
    <property type="entry name" value="DUF1676"/>
</dbReference>
<evidence type="ECO:0000313" key="4">
    <source>
        <dbReference type="Proteomes" id="UP000325440"/>
    </source>
</evidence>
<feature type="region of interest" description="Disordered" evidence="1">
    <location>
        <begin position="112"/>
        <end position="134"/>
    </location>
</feature>
<dbReference type="Pfam" id="PF07898">
    <property type="entry name" value="DUF1676"/>
    <property type="match status" value="1"/>
</dbReference>
<sequence>MRVLYAFAVISAAKIARPSDGFFLDALSFVSDCGSVDFDGCLARTIDDVIKKNETYRLNRYLTVTLDRVGTAAPGDGNFRPRENVDDGDSTTSILRFFNALRVQYRPEEGADDEPAVRNFQGRKKKNKGDKHNKMGMMLGAASMGMTVVSGVMTKMMMGGVMMIATKALLIAKLALALASILVLKKMFGGGGGAGVVQPSYSGGGTSEHAGYSRSYDAQLPNHEPGAKEAAAAIAYHGQLKRDSYGDENGGWRSQYPQ</sequence>
<dbReference type="GO" id="GO:0016020">
    <property type="term" value="C:membrane"/>
    <property type="evidence" value="ECO:0007669"/>
    <property type="project" value="TreeGrafter"/>
</dbReference>
<evidence type="ECO:0000256" key="2">
    <source>
        <dbReference type="SAM" id="Phobius"/>
    </source>
</evidence>
<dbReference type="PANTHER" id="PTHR21879">
    <property type="entry name" value="FI03362P-RELATED-RELATED"/>
    <property type="match status" value="1"/>
</dbReference>
<name>A0A5E4MVK4_9HEMI</name>
<organism evidence="3 4">
    <name type="scientific">Cinara cedri</name>
    <dbReference type="NCBI Taxonomy" id="506608"/>
    <lineage>
        <taxon>Eukaryota</taxon>
        <taxon>Metazoa</taxon>
        <taxon>Ecdysozoa</taxon>
        <taxon>Arthropoda</taxon>
        <taxon>Hexapoda</taxon>
        <taxon>Insecta</taxon>
        <taxon>Pterygota</taxon>
        <taxon>Neoptera</taxon>
        <taxon>Paraneoptera</taxon>
        <taxon>Hemiptera</taxon>
        <taxon>Sternorrhyncha</taxon>
        <taxon>Aphidomorpha</taxon>
        <taxon>Aphidoidea</taxon>
        <taxon>Aphididae</taxon>
        <taxon>Lachninae</taxon>
        <taxon>Cinara</taxon>
    </lineage>
</organism>
<feature type="compositionally biased region" description="Basic residues" evidence="1">
    <location>
        <begin position="121"/>
        <end position="131"/>
    </location>
</feature>
<feature type="transmembrane region" description="Helical" evidence="2">
    <location>
        <begin position="160"/>
        <end position="184"/>
    </location>
</feature>
<keyword evidence="2" id="KW-0472">Membrane</keyword>
<reference evidence="3 4" key="1">
    <citation type="submission" date="2019-08" db="EMBL/GenBank/DDBJ databases">
        <authorList>
            <person name="Alioto T."/>
            <person name="Alioto T."/>
            <person name="Gomez Garrido J."/>
        </authorList>
    </citation>
    <scope>NUCLEOTIDE SEQUENCE [LARGE SCALE GENOMIC DNA]</scope>
</reference>